<feature type="domain" description="Large ribosomal subunit protein eL20" evidence="5">
    <location>
        <begin position="4"/>
        <end position="125"/>
    </location>
</feature>
<proteinExistence type="inferred from homology"/>
<evidence type="ECO:0000313" key="6">
    <source>
        <dbReference type="EMBL" id="EKM76919.1"/>
    </source>
</evidence>
<dbReference type="AlphaFoldDB" id="K5VR22"/>
<dbReference type="eggNOG" id="KOG0829">
    <property type="taxonomic scope" value="Eukaryota"/>
</dbReference>
<dbReference type="InterPro" id="IPR021138">
    <property type="entry name" value="Ribosomal_eL20_eukaryotes"/>
</dbReference>
<dbReference type="SUPFAM" id="SSF160374">
    <property type="entry name" value="RplX-like"/>
    <property type="match status" value="1"/>
</dbReference>
<dbReference type="GO" id="GO:1990904">
    <property type="term" value="C:ribonucleoprotein complex"/>
    <property type="evidence" value="ECO:0007669"/>
    <property type="project" value="UniProtKB-KW"/>
</dbReference>
<dbReference type="STRING" id="597362.K5VR22"/>
<reference evidence="7" key="1">
    <citation type="journal article" date="2012" name="Proc. Natl. Acad. Sci. U.S.A.">
        <title>Genome sequence of the button mushroom Agaricus bisporus reveals mechanisms governing adaptation to a humic-rich ecological niche.</title>
        <authorList>
            <person name="Morin E."/>
            <person name="Kohler A."/>
            <person name="Baker A.R."/>
            <person name="Foulongne-Oriol M."/>
            <person name="Lombard V."/>
            <person name="Nagy L.G."/>
            <person name="Ohm R.A."/>
            <person name="Patyshakuliyeva A."/>
            <person name="Brun A."/>
            <person name="Aerts A.L."/>
            <person name="Bailey A.M."/>
            <person name="Billette C."/>
            <person name="Coutinho P.M."/>
            <person name="Deakin G."/>
            <person name="Doddapaneni H."/>
            <person name="Floudas D."/>
            <person name="Grimwood J."/>
            <person name="Hilden K."/>
            <person name="Kuees U."/>
            <person name="LaButti K.M."/>
            <person name="Lapidus A."/>
            <person name="Lindquist E.A."/>
            <person name="Lucas S.M."/>
            <person name="Murat C."/>
            <person name="Riley R.W."/>
            <person name="Salamov A.A."/>
            <person name="Schmutz J."/>
            <person name="Subramanian V."/>
            <person name="Woesten H.A.B."/>
            <person name="Xu J."/>
            <person name="Eastwood D.C."/>
            <person name="Foster G.D."/>
            <person name="Sonnenberg A.S."/>
            <person name="Cullen D."/>
            <person name="de Vries R.P."/>
            <person name="Lundell T."/>
            <person name="Hibbett D.S."/>
            <person name="Henrissat B."/>
            <person name="Burton K.S."/>
            <person name="Kerrigan R.W."/>
            <person name="Challen M.P."/>
            <person name="Grigoriev I.V."/>
            <person name="Martin F."/>
        </authorList>
    </citation>
    <scope>NUCLEOTIDE SEQUENCE [LARGE SCALE GENOMIC DNA]</scope>
    <source>
        <strain evidence="7">JB137-S8 / ATCC MYA-4627 / FGSC 10392</strain>
    </source>
</reference>
<dbReference type="InterPro" id="IPR028877">
    <property type="entry name" value="Ribosomal_eL20"/>
</dbReference>
<dbReference type="InParanoid" id="K5VR22"/>
<dbReference type="FunFam" id="3.10.20.10:FF:000002">
    <property type="entry name" value="60S ribosomal protein L18a"/>
    <property type="match status" value="1"/>
</dbReference>
<dbReference type="HAMAP" id="MF_00273">
    <property type="entry name" value="Ribosomal_eL20"/>
    <property type="match status" value="1"/>
</dbReference>
<dbReference type="OrthoDB" id="1294322at2759"/>
<dbReference type="InterPro" id="IPR023573">
    <property type="entry name" value="Ribosomal_eL20_dom"/>
</dbReference>
<dbReference type="Gene3D" id="3.10.20.10">
    <property type="match status" value="2"/>
</dbReference>
<keyword evidence="2 4" id="KW-0689">Ribosomal protein</keyword>
<dbReference type="PIRSF" id="PIRSF002190">
    <property type="entry name" value="Ribosomal_L18a"/>
    <property type="match status" value="1"/>
</dbReference>
<dbReference type="FunCoup" id="K5VR22">
    <property type="interactions" value="375"/>
</dbReference>
<dbReference type="HOGENOM" id="CLU_080773_1_1_1"/>
<dbReference type="FunFam" id="3.10.20.10:FF:000001">
    <property type="entry name" value="60S ribosomal protein L18a"/>
    <property type="match status" value="1"/>
</dbReference>
<dbReference type="GeneID" id="18832184"/>
<evidence type="ECO:0000256" key="3">
    <source>
        <dbReference type="ARBA" id="ARBA00023274"/>
    </source>
</evidence>
<keyword evidence="3 4" id="KW-0687">Ribonucleoprotein</keyword>
<dbReference type="Pfam" id="PF01775">
    <property type="entry name" value="Ribosomal_L18A"/>
    <property type="match status" value="1"/>
</dbReference>
<dbReference type="RefSeq" id="XP_007332524.1">
    <property type="nucleotide sequence ID" value="XM_007332462.1"/>
</dbReference>
<keyword evidence="7" id="KW-1185">Reference proteome</keyword>
<dbReference type="GO" id="GO:0006412">
    <property type="term" value="P:translation"/>
    <property type="evidence" value="ECO:0007669"/>
    <property type="project" value="InterPro"/>
</dbReference>
<comment type="similarity">
    <text evidence="1 4">Belongs to the eukaryotic ribosomal protein eL20 family.</text>
</comment>
<organism evidence="6 7">
    <name type="scientific">Agaricus bisporus var. burnettii (strain JB137-S8 / ATCC MYA-4627 / FGSC 10392)</name>
    <name type="common">White button mushroom</name>
    <dbReference type="NCBI Taxonomy" id="597362"/>
    <lineage>
        <taxon>Eukaryota</taxon>
        <taxon>Fungi</taxon>
        <taxon>Dikarya</taxon>
        <taxon>Basidiomycota</taxon>
        <taxon>Agaricomycotina</taxon>
        <taxon>Agaricomycetes</taxon>
        <taxon>Agaricomycetidae</taxon>
        <taxon>Agaricales</taxon>
        <taxon>Agaricineae</taxon>
        <taxon>Agaricaceae</taxon>
        <taxon>Agaricus</taxon>
    </lineage>
</organism>
<dbReference type="PANTHER" id="PTHR10052">
    <property type="entry name" value="60S RIBOSOMAL PROTEIN L18A"/>
    <property type="match status" value="1"/>
</dbReference>
<dbReference type="KEGG" id="abp:AGABI1DRAFT86957"/>
<evidence type="ECO:0000256" key="2">
    <source>
        <dbReference type="ARBA" id="ARBA00022980"/>
    </source>
</evidence>
<dbReference type="OMA" id="CIFAKND"/>
<evidence type="ECO:0000256" key="4">
    <source>
        <dbReference type="PIRNR" id="PIRNR002190"/>
    </source>
</evidence>
<accession>K5VR22</accession>
<dbReference type="GO" id="GO:0003735">
    <property type="term" value="F:structural constituent of ribosome"/>
    <property type="evidence" value="ECO:0007669"/>
    <property type="project" value="InterPro"/>
</dbReference>
<evidence type="ECO:0000256" key="1">
    <source>
        <dbReference type="ARBA" id="ARBA00009362"/>
    </source>
</evidence>
<evidence type="ECO:0000313" key="7">
    <source>
        <dbReference type="Proteomes" id="UP000008493"/>
    </source>
</evidence>
<name>K5VR22_AGABU</name>
<evidence type="ECO:0000259" key="5">
    <source>
        <dbReference type="Pfam" id="PF01775"/>
    </source>
</evidence>
<dbReference type="GO" id="GO:0005840">
    <property type="term" value="C:ribosome"/>
    <property type="evidence" value="ECO:0007669"/>
    <property type="project" value="UniProtKB-KW"/>
</dbReference>
<dbReference type="Proteomes" id="UP000008493">
    <property type="component" value="Unassembled WGS sequence"/>
</dbReference>
<protein>
    <recommendedName>
        <fullName evidence="4">60S ribosomal protein L20</fullName>
    </recommendedName>
</protein>
<gene>
    <name evidence="6" type="ORF">AGABI1DRAFT_86957</name>
</gene>
<dbReference type="EMBL" id="JH971399">
    <property type="protein sequence ID" value="EKM76919.1"/>
    <property type="molecule type" value="Genomic_DNA"/>
</dbReference>
<sequence length="170" mass="20151">MGIQEFQVIGRHLPTESDPNPKIYRMRIFAPNEVVAKSRFWYFLRQLSKVKKASGEIIGVNVILEKRPLRVKNFGIWLRYDSRSGTHNMYKEFRELSRADAVKSLYQDMAARHRARFRSIHILRVVEVEKADDIRRPYIKQLLTPNLKFPLPHRIRKARSTFVAKRPSTF</sequence>